<dbReference type="EMBL" id="CAMGYJ010000011">
    <property type="protein sequence ID" value="CAI0627808.1"/>
    <property type="molecule type" value="Genomic_DNA"/>
</dbReference>
<evidence type="ECO:0000313" key="3">
    <source>
        <dbReference type="Proteomes" id="UP001154282"/>
    </source>
</evidence>
<comment type="caution">
    <text evidence="2">The sequence shown here is derived from an EMBL/GenBank/DDBJ whole genome shotgun (WGS) entry which is preliminary data.</text>
</comment>
<dbReference type="Proteomes" id="UP001154282">
    <property type="component" value="Unassembled WGS sequence"/>
</dbReference>
<dbReference type="AlphaFoldDB" id="A0AAV0S867"/>
<evidence type="ECO:0000256" key="1">
    <source>
        <dbReference type="SAM" id="MobiDB-lite"/>
    </source>
</evidence>
<protein>
    <submittedName>
        <fullName evidence="2">Uncharacterized protein</fullName>
    </submittedName>
</protein>
<keyword evidence="3" id="KW-1185">Reference proteome</keyword>
<evidence type="ECO:0000313" key="2">
    <source>
        <dbReference type="EMBL" id="CAI0627808.1"/>
    </source>
</evidence>
<proteinExistence type="predicted"/>
<accession>A0AAV0S867</accession>
<feature type="region of interest" description="Disordered" evidence="1">
    <location>
        <begin position="1"/>
        <end position="63"/>
    </location>
</feature>
<organism evidence="2 3">
    <name type="scientific">Linum tenue</name>
    <dbReference type="NCBI Taxonomy" id="586396"/>
    <lineage>
        <taxon>Eukaryota</taxon>
        <taxon>Viridiplantae</taxon>
        <taxon>Streptophyta</taxon>
        <taxon>Embryophyta</taxon>
        <taxon>Tracheophyta</taxon>
        <taxon>Spermatophyta</taxon>
        <taxon>Magnoliopsida</taxon>
        <taxon>eudicotyledons</taxon>
        <taxon>Gunneridae</taxon>
        <taxon>Pentapetalae</taxon>
        <taxon>rosids</taxon>
        <taxon>fabids</taxon>
        <taxon>Malpighiales</taxon>
        <taxon>Linaceae</taxon>
        <taxon>Linum</taxon>
    </lineage>
</organism>
<name>A0AAV0S867_9ROSI</name>
<sequence length="63" mass="6742">MPEPRRRAAGRRPKGLPGGLRRAGAPEVHHPDELPEPLVVQGAAGEGGGGVWVRPQRRSNHPL</sequence>
<gene>
    <name evidence="2" type="ORF">LITE_LOCUS51402</name>
</gene>
<reference evidence="2" key="1">
    <citation type="submission" date="2022-08" db="EMBL/GenBank/DDBJ databases">
        <authorList>
            <person name="Gutierrez-Valencia J."/>
        </authorList>
    </citation>
    <scope>NUCLEOTIDE SEQUENCE</scope>
</reference>